<keyword evidence="2" id="KW-0813">Transport</keyword>
<dbReference type="Gene3D" id="1.10.287.70">
    <property type="match status" value="1"/>
</dbReference>
<feature type="region of interest" description="Disordered" evidence="12">
    <location>
        <begin position="567"/>
        <end position="586"/>
    </location>
</feature>
<feature type="compositionally biased region" description="Basic and acidic residues" evidence="12">
    <location>
        <begin position="499"/>
        <end position="528"/>
    </location>
</feature>
<comment type="subcellular location">
    <subcellularLocation>
        <location evidence="1">Membrane</location>
        <topology evidence="1">Multi-pass membrane protein</topology>
    </subcellularLocation>
</comment>
<feature type="compositionally biased region" description="Basic and acidic residues" evidence="12">
    <location>
        <begin position="308"/>
        <end position="329"/>
    </location>
</feature>
<feature type="region of interest" description="Disordered" evidence="12">
    <location>
        <begin position="499"/>
        <end position="538"/>
    </location>
</feature>
<feature type="compositionally biased region" description="Low complexity" evidence="12">
    <location>
        <begin position="336"/>
        <end position="353"/>
    </location>
</feature>
<feature type="compositionally biased region" description="Low complexity" evidence="12">
    <location>
        <begin position="857"/>
        <end position="881"/>
    </location>
</feature>
<keyword evidence="11" id="KW-0407">Ion channel</keyword>
<keyword evidence="9" id="KW-0406">Ion transport</keyword>
<dbReference type="InterPro" id="IPR005821">
    <property type="entry name" value="Ion_trans_dom"/>
</dbReference>
<dbReference type="Gene3D" id="1.20.120.350">
    <property type="entry name" value="Voltage-gated potassium channels. Chain C"/>
    <property type="match status" value="2"/>
</dbReference>
<feature type="region of interest" description="Disordered" evidence="12">
    <location>
        <begin position="308"/>
        <end position="407"/>
    </location>
</feature>
<evidence type="ECO:0000256" key="6">
    <source>
        <dbReference type="ARBA" id="ARBA00022882"/>
    </source>
</evidence>
<keyword evidence="8 13" id="KW-1133">Transmembrane helix</keyword>
<evidence type="ECO:0000256" key="13">
    <source>
        <dbReference type="SAM" id="Phobius"/>
    </source>
</evidence>
<name>A0AAV4G471_9GAST</name>
<dbReference type="SUPFAM" id="SSF81324">
    <property type="entry name" value="Voltage-gated potassium channels"/>
    <property type="match status" value="1"/>
</dbReference>
<evidence type="ECO:0000313" key="16">
    <source>
        <dbReference type="EMBL" id="GFR80482.1"/>
    </source>
</evidence>
<dbReference type="Gene3D" id="3.30.710.10">
    <property type="entry name" value="Potassium Channel Kv1.1, Chain A"/>
    <property type="match status" value="1"/>
</dbReference>
<evidence type="ECO:0000256" key="3">
    <source>
        <dbReference type="ARBA" id="ARBA00022538"/>
    </source>
</evidence>
<dbReference type="PRINTS" id="PR01498">
    <property type="entry name" value="SHAWCHANNEL"/>
</dbReference>
<keyword evidence="10 13" id="KW-0472">Membrane</keyword>
<keyword evidence="6" id="KW-0851">Voltage-gated channel</keyword>
<dbReference type="Proteomes" id="UP000762676">
    <property type="component" value="Unassembled WGS sequence"/>
</dbReference>
<dbReference type="GO" id="GO:0001508">
    <property type="term" value="P:action potential"/>
    <property type="evidence" value="ECO:0007669"/>
    <property type="project" value="TreeGrafter"/>
</dbReference>
<dbReference type="FunFam" id="1.10.287.70:FF:000028">
    <property type="entry name" value="potassium voltage-gated channel subfamily D member 3"/>
    <property type="match status" value="1"/>
</dbReference>
<evidence type="ECO:0000256" key="10">
    <source>
        <dbReference type="ARBA" id="ARBA00023136"/>
    </source>
</evidence>
<dbReference type="GO" id="GO:0008076">
    <property type="term" value="C:voltage-gated potassium channel complex"/>
    <property type="evidence" value="ECO:0007669"/>
    <property type="project" value="InterPro"/>
</dbReference>
<dbReference type="InterPro" id="IPR011333">
    <property type="entry name" value="SKP1/BTB/POZ_sf"/>
</dbReference>
<protein>
    <submittedName>
        <fullName evidence="16">Potassium voltage-gated channel protein Shaw</fullName>
    </submittedName>
</protein>
<evidence type="ECO:0000256" key="4">
    <source>
        <dbReference type="ARBA" id="ARBA00022692"/>
    </source>
</evidence>
<evidence type="ECO:0000313" key="17">
    <source>
        <dbReference type="Proteomes" id="UP000762676"/>
    </source>
</evidence>
<evidence type="ECO:0000256" key="1">
    <source>
        <dbReference type="ARBA" id="ARBA00004141"/>
    </source>
</evidence>
<evidence type="ECO:0000256" key="8">
    <source>
        <dbReference type="ARBA" id="ARBA00022989"/>
    </source>
</evidence>
<feature type="compositionally biased region" description="Polar residues" evidence="12">
    <location>
        <begin position="357"/>
        <end position="367"/>
    </location>
</feature>
<dbReference type="InterPro" id="IPR003974">
    <property type="entry name" value="K_chnl_volt-dep_Kv3"/>
</dbReference>
<dbReference type="InterPro" id="IPR028325">
    <property type="entry name" value="VG_K_chnl"/>
</dbReference>
<sequence length="933" mass="104016">MARSPIDRTNRQPMFLQDFMEGKEFSSLDIPHRLDCRVAGQVTYPRPPMVAHAISPLSSTTNTINVNGTRFDVGQDTFCRLAPRLLAMGAKLVPTDSAGEGLVPSSPQEKIDKVTKTNPTKAQRKEMSLGVVDSASRQEFYVERHAPSFVHILDFFQHGELHLPPDVCPHVFRRELSHWGVEPTLMADCCQRKYLSFLDDQETLRHFNSSFIGSINHDGTSNSGKPPSTWSQLRMRVWSILDDPTSSTWAKVYITMAVLFVILSVFVLVASTDNTFKRSLTTDEWLDYFDDDEQLVYAGLLGLGGNKDGSKDGADGKHDDHHHDGHHDDHDDDTSPSESTEPPTDPSDSPLESDTTEASATNNTGAQPQGPKKVGKRSVGDHPPKSEQTVKEQRYNPPSPQQTNIKYSNSKEMFADTQQSENNGPSYSVVFGDGKKVSHSNHITNTNMRNFMDSLVEGLSAINAETRTQRNGDKHEADISGSPHFEIRVLESYDSYHQTDTKHVDVENKNDHGTRRDTPHKDKTKDAETNGEGNNVHTRFGSLDQIQTNTFRPQADQLKDLVIRHRRSAQSNSGSNNTDGGNHTNGVDHNSCYKISGSELATLINNAYETGASTIISTTTTVTELPQDVFTVKNWISRIEMACIVFFTIEFLLRLIFCPSKRRFIINFFTFVDVVSLASMYAVLLLHHFNTRTKYTATYVDVINCLQVARVFRFFRLVKDVVGFRVLVFSVRTSWRELLLLLLYIVMLVSIFASLAYYSERENFRSIIRAAWWAIVTMTTVGYGDIAPVTVLGRFVGAACALSGVLLIAVTVPVFVNNFLLFYEHSKILDQQVNAQKSGGAASKEEEDQQVGRQVWSRTNSASTNSTSTSFSRQQSTLSSTPTPVEAADPTKPAFSYSDDADGNCYGLDKQRRPKAVPSKGSQVSLTKVQPVM</sequence>
<dbReference type="InterPro" id="IPR027359">
    <property type="entry name" value="Volt_channel_dom_sf"/>
</dbReference>
<dbReference type="EMBL" id="BMAT01008216">
    <property type="protein sequence ID" value="GFR80482.1"/>
    <property type="molecule type" value="Genomic_DNA"/>
</dbReference>
<evidence type="ECO:0000256" key="9">
    <source>
        <dbReference type="ARBA" id="ARBA00023065"/>
    </source>
</evidence>
<evidence type="ECO:0000256" key="11">
    <source>
        <dbReference type="ARBA" id="ARBA00023303"/>
    </source>
</evidence>
<feature type="transmembrane region" description="Helical" evidence="13">
    <location>
        <begin position="252"/>
        <end position="271"/>
    </location>
</feature>
<dbReference type="GO" id="GO:0051260">
    <property type="term" value="P:protein homooligomerization"/>
    <property type="evidence" value="ECO:0007669"/>
    <property type="project" value="InterPro"/>
</dbReference>
<dbReference type="Pfam" id="PF02214">
    <property type="entry name" value="BTB_2"/>
    <property type="match status" value="1"/>
</dbReference>
<dbReference type="PANTHER" id="PTHR11537:SF254">
    <property type="entry name" value="POTASSIUM VOLTAGE-GATED CHANNEL PROTEIN SHAB"/>
    <property type="match status" value="1"/>
</dbReference>
<feature type="compositionally biased region" description="Low complexity" evidence="12">
    <location>
        <begin position="571"/>
        <end position="585"/>
    </location>
</feature>
<evidence type="ECO:0000259" key="15">
    <source>
        <dbReference type="Pfam" id="PF02214"/>
    </source>
</evidence>
<reference evidence="16 17" key="1">
    <citation type="journal article" date="2021" name="Elife">
        <title>Chloroplast acquisition without the gene transfer in kleptoplastic sea slugs, Plakobranchus ocellatus.</title>
        <authorList>
            <person name="Maeda T."/>
            <person name="Takahashi S."/>
            <person name="Yoshida T."/>
            <person name="Shimamura S."/>
            <person name="Takaki Y."/>
            <person name="Nagai Y."/>
            <person name="Toyoda A."/>
            <person name="Suzuki Y."/>
            <person name="Arimoto A."/>
            <person name="Ishii H."/>
            <person name="Satoh N."/>
            <person name="Nishiyama T."/>
            <person name="Hasebe M."/>
            <person name="Maruyama T."/>
            <person name="Minagawa J."/>
            <person name="Obokata J."/>
            <person name="Shigenobu S."/>
        </authorList>
    </citation>
    <scope>NUCLEOTIDE SEQUENCE [LARGE SCALE GENOMIC DNA]</scope>
</reference>
<accession>A0AAV4G471</accession>
<dbReference type="AlphaFoldDB" id="A0AAV4G471"/>
<feature type="transmembrane region" description="Helical" evidence="13">
    <location>
        <begin position="738"/>
        <end position="758"/>
    </location>
</feature>
<feature type="transmembrane region" description="Helical" evidence="13">
    <location>
        <begin position="770"/>
        <end position="789"/>
    </location>
</feature>
<evidence type="ECO:0000256" key="12">
    <source>
        <dbReference type="SAM" id="MobiDB-lite"/>
    </source>
</evidence>
<comment type="caution">
    <text evidence="16">The sequence shown here is derived from an EMBL/GenBank/DDBJ whole genome shotgun (WGS) entry which is preliminary data.</text>
</comment>
<keyword evidence="3" id="KW-0633">Potassium transport</keyword>
<evidence type="ECO:0000256" key="2">
    <source>
        <dbReference type="ARBA" id="ARBA00022448"/>
    </source>
</evidence>
<feature type="compositionally biased region" description="Polar residues" evidence="12">
    <location>
        <begin position="920"/>
        <end position="933"/>
    </location>
</feature>
<dbReference type="InterPro" id="IPR003131">
    <property type="entry name" value="T1-type_BTB"/>
</dbReference>
<feature type="domain" description="Potassium channel tetramerisation-type BTB" evidence="15">
    <location>
        <begin position="64"/>
        <end position="189"/>
    </location>
</feature>
<keyword evidence="4 13" id="KW-0812">Transmembrane</keyword>
<keyword evidence="17" id="KW-1185">Reference proteome</keyword>
<feature type="region of interest" description="Disordered" evidence="12">
    <location>
        <begin position="839"/>
        <end position="933"/>
    </location>
</feature>
<feature type="transmembrane region" description="Helical" evidence="13">
    <location>
        <begin position="795"/>
        <end position="823"/>
    </location>
</feature>
<gene>
    <name evidence="16" type="ORF">ElyMa_004047300</name>
</gene>
<feature type="transmembrane region" description="Helical" evidence="13">
    <location>
        <begin position="664"/>
        <end position="686"/>
    </location>
</feature>
<organism evidence="16 17">
    <name type="scientific">Elysia marginata</name>
    <dbReference type="NCBI Taxonomy" id="1093978"/>
    <lineage>
        <taxon>Eukaryota</taxon>
        <taxon>Metazoa</taxon>
        <taxon>Spiralia</taxon>
        <taxon>Lophotrochozoa</taxon>
        <taxon>Mollusca</taxon>
        <taxon>Gastropoda</taxon>
        <taxon>Heterobranchia</taxon>
        <taxon>Euthyneura</taxon>
        <taxon>Panpulmonata</taxon>
        <taxon>Sacoglossa</taxon>
        <taxon>Placobranchoidea</taxon>
        <taxon>Plakobranchidae</taxon>
        <taxon>Elysia</taxon>
    </lineage>
</organism>
<dbReference type="SUPFAM" id="SSF54695">
    <property type="entry name" value="POZ domain"/>
    <property type="match status" value="1"/>
</dbReference>
<proteinExistence type="predicted"/>
<evidence type="ECO:0000256" key="7">
    <source>
        <dbReference type="ARBA" id="ARBA00022958"/>
    </source>
</evidence>
<feature type="transmembrane region" description="Helical" evidence="13">
    <location>
        <begin position="635"/>
        <end position="657"/>
    </location>
</feature>
<feature type="domain" description="Ion transport" evidence="14">
    <location>
        <begin position="615"/>
        <end position="826"/>
    </location>
</feature>
<dbReference type="PRINTS" id="PR00169">
    <property type="entry name" value="KCHANNEL"/>
</dbReference>
<evidence type="ECO:0000259" key="14">
    <source>
        <dbReference type="Pfam" id="PF00520"/>
    </source>
</evidence>
<dbReference type="PANTHER" id="PTHR11537">
    <property type="entry name" value="VOLTAGE-GATED POTASSIUM CHANNEL"/>
    <property type="match status" value="1"/>
</dbReference>
<evidence type="ECO:0000256" key="5">
    <source>
        <dbReference type="ARBA" id="ARBA00022826"/>
    </source>
</evidence>
<keyword evidence="7" id="KW-0630">Potassium</keyword>
<dbReference type="GO" id="GO:0005249">
    <property type="term" value="F:voltage-gated potassium channel activity"/>
    <property type="evidence" value="ECO:0007669"/>
    <property type="project" value="InterPro"/>
</dbReference>
<keyword evidence="5" id="KW-0631">Potassium channel</keyword>
<dbReference type="Pfam" id="PF00520">
    <property type="entry name" value="Ion_trans"/>
    <property type="match status" value="1"/>
</dbReference>
<feature type="compositionally biased region" description="Basic and acidic residues" evidence="12">
    <location>
        <begin position="378"/>
        <end position="394"/>
    </location>
</feature>
<feature type="region of interest" description="Disordered" evidence="12">
    <location>
        <begin position="98"/>
        <end position="121"/>
    </location>
</feature>